<evidence type="ECO:0000259" key="2">
    <source>
        <dbReference type="Pfam" id="PF08327"/>
    </source>
</evidence>
<evidence type="ECO:0000313" key="4">
    <source>
        <dbReference type="Proteomes" id="UP000217103"/>
    </source>
</evidence>
<gene>
    <name evidence="3" type="ORF">SAMN04489764_0130</name>
</gene>
<dbReference type="OrthoDB" id="3365660at2"/>
<dbReference type="SUPFAM" id="SSF55961">
    <property type="entry name" value="Bet v1-like"/>
    <property type="match status" value="1"/>
</dbReference>
<proteinExistence type="inferred from homology"/>
<feature type="domain" description="Activator of Hsp90 ATPase homologue 1/2-like C-terminal" evidence="2">
    <location>
        <begin position="17"/>
        <end position="148"/>
    </location>
</feature>
<dbReference type="InterPro" id="IPR013538">
    <property type="entry name" value="ASHA1/2-like_C"/>
</dbReference>
<keyword evidence="4" id="KW-1185">Reference proteome</keyword>
<dbReference type="InterPro" id="IPR023393">
    <property type="entry name" value="START-like_dom_sf"/>
</dbReference>
<dbReference type="Pfam" id="PF08327">
    <property type="entry name" value="AHSA1"/>
    <property type="match status" value="1"/>
</dbReference>
<evidence type="ECO:0000313" key="3">
    <source>
        <dbReference type="EMBL" id="SDQ30611.1"/>
    </source>
</evidence>
<dbReference type="AlphaFoldDB" id="A0A1H0ZTL5"/>
<sequence>MAAASNPPEIRISRKFNVPREKVYQAWTQPDVFRKWWGTPDSLEVSLDVRPGGRWSAPIEYEGNQMPFHGYYFEVVENERLVFSLSDEPDAAAKTREEAGDEAIIVEFVDAGGGTEMVFTQKSELPPDQIEEATSGWNAWFDALEEYFAKS</sequence>
<dbReference type="CDD" id="cd07814">
    <property type="entry name" value="SRPBCC_CalC_Aha1-like"/>
    <property type="match status" value="1"/>
</dbReference>
<dbReference type="EMBL" id="FNKK01000002">
    <property type="protein sequence ID" value="SDQ30611.1"/>
    <property type="molecule type" value="Genomic_DNA"/>
</dbReference>
<dbReference type="Gene3D" id="3.30.530.20">
    <property type="match status" value="1"/>
</dbReference>
<evidence type="ECO:0000256" key="1">
    <source>
        <dbReference type="ARBA" id="ARBA00006817"/>
    </source>
</evidence>
<reference evidence="3 4" key="1">
    <citation type="submission" date="2016-10" db="EMBL/GenBank/DDBJ databases">
        <authorList>
            <person name="de Groot N.N."/>
        </authorList>
    </citation>
    <scope>NUCLEOTIDE SEQUENCE [LARGE SCALE GENOMIC DNA]</scope>
    <source>
        <strain evidence="3 4">DSM 43794</strain>
    </source>
</reference>
<dbReference type="RefSeq" id="WP_093256773.1">
    <property type="nucleotide sequence ID" value="NZ_FNKK01000002.1"/>
</dbReference>
<comment type="similarity">
    <text evidence="1">Belongs to the AHA1 family.</text>
</comment>
<dbReference type="Proteomes" id="UP000217103">
    <property type="component" value="Unassembled WGS sequence"/>
</dbReference>
<organism evidence="3 4">
    <name type="scientific">Thermostaphylospora chromogena</name>
    <dbReference type="NCBI Taxonomy" id="35622"/>
    <lineage>
        <taxon>Bacteria</taxon>
        <taxon>Bacillati</taxon>
        <taxon>Actinomycetota</taxon>
        <taxon>Actinomycetes</taxon>
        <taxon>Streptosporangiales</taxon>
        <taxon>Thermomonosporaceae</taxon>
        <taxon>Thermostaphylospora</taxon>
    </lineage>
</organism>
<protein>
    <submittedName>
        <fullName evidence="3">Uncharacterized conserved protein YndB, AHSA1/START domain</fullName>
    </submittedName>
</protein>
<dbReference type="STRING" id="35622.SAMN04489764_0130"/>
<name>A0A1H0ZTL5_9ACTN</name>
<accession>A0A1H0ZTL5</accession>